<feature type="region of interest" description="Disordered" evidence="1">
    <location>
        <begin position="702"/>
        <end position="739"/>
    </location>
</feature>
<evidence type="ECO:0000259" key="3">
    <source>
        <dbReference type="PROSITE" id="PS50948"/>
    </source>
</evidence>
<evidence type="ECO:0000313" key="5">
    <source>
        <dbReference type="EMBL" id="RBA21137.1"/>
    </source>
</evidence>
<evidence type="ECO:0008006" key="7">
    <source>
        <dbReference type="Google" id="ProtNLM"/>
    </source>
</evidence>
<dbReference type="PANTHER" id="PTHR47490:SF2">
    <property type="entry name" value="PROTEIN BLISTER"/>
    <property type="match status" value="1"/>
</dbReference>
<feature type="compositionally biased region" description="Polar residues" evidence="1">
    <location>
        <begin position="901"/>
        <end position="915"/>
    </location>
</feature>
<evidence type="ECO:0000256" key="1">
    <source>
        <dbReference type="SAM" id="MobiDB-lite"/>
    </source>
</evidence>
<proteinExistence type="predicted"/>
<feature type="compositionally biased region" description="Polar residues" evidence="1">
    <location>
        <begin position="545"/>
        <end position="569"/>
    </location>
</feature>
<dbReference type="Gene3D" id="3.50.4.10">
    <property type="entry name" value="Hepatocyte Growth Factor"/>
    <property type="match status" value="1"/>
</dbReference>
<feature type="compositionally biased region" description="Polar residues" evidence="1">
    <location>
        <begin position="932"/>
        <end position="951"/>
    </location>
</feature>
<dbReference type="InterPro" id="IPR027417">
    <property type="entry name" value="P-loop_NTPase"/>
</dbReference>
<feature type="compositionally biased region" description="Low complexity" evidence="1">
    <location>
        <begin position="466"/>
        <end position="544"/>
    </location>
</feature>
<keyword evidence="2" id="KW-0732">Signal</keyword>
<dbReference type="InterPro" id="IPR002889">
    <property type="entry name" value="WSC_carb-bd"/>
</dbReference>
<dbReference type="Pfam" id="PF01822">
    <property type="entry name" value="WSC"/>
    <property type="match status" value="1"/>
</dbReference>
<gene>
    <name evidence="5" type="ORF">FPRO05_07451</name>
</gene>
<feature type="domain" description="WSC" evidence="4">
    <location>
        <begin position="594"/>
        <end position="682"/>
    </location>
</feature>
<feature type="compositionally biased region" description="Polar residues" evidence="1">
    <location>
        <begin position="221"/>
        <end position="232"/>
    </location>
</feature>
<feature type="region of interest" description="Disordered" evidence="1">
    <location>
        <begin position="220"/>
        <end position="250"/>
    </location>
</feature>
<feature type="compositionally biased region" description="Low complexity" evidence="1">
    <location>
        <begin position="233"/>
        <end position="245"/>
    </location>
</feature>
<feature type="region of interest" description="Disordered" evidence="1">
    <location>
        <begin position="368"/>
        <end position="387"/>
    </location>
</feature>
<dbReference type="InterPro" id="IPR056681">
    <property type="entry name" value="DUF7779"/>
</dbReference>
<dbReference type="Gene3D" id="3.40.50.300">
    <property type="entry name" value="P-loop containing nucleotide triphosphate hydrolases"/>
    <property type="match status" value="1"/>
</dbReference>
<evidence type="ECO:0000256" key="2">
    <source>
        <dbReference type="SAM" id="SignalP"/>
    </source>
</evidence>
<dbReference type="InterPro" id="IPR003609">
    <property type="entry name" value="Pan_app"/>
</dbReference>
<feature type="signal peptide" evidence="2">
    <location>
        <begin position="1"/>
        <end position="20"/>
    </location>
</feature>
<dbReference type="PROSITE" id="PS51257">
    <property type="entry name" value="PROKAR_LIPOPROTEIN"/>
    <property type="match status" value="1"/>
</dbReference>
<feature type="compositionally biased region" description="Low complexity" evidence="1">
    <location>
        <begin position="570"/>
        <end position="586"/>
    </location>
</feature>
<sequence>MRSKATLCALWASLIPFCLAASCDQLSNPYQGPDDTQFEITCNAYSLGGNQIGPTIEVTDLSSCIELCATTSGCKAALFDRSQYLCYTLDESDGPASNSLYDMAVLLSSAASTTAITSTALPTTTTAAIPVQTPCNQLDNPSYIDDVKFTIFCGLQATGGNQVDYSNQLRSLTECMTFCADTLACRAVTFDNWFKDCYLYDGFNGFMSDSNKDMAIASRPVASSTTEAPTDVSTTTSMATASTTAPSGPLSCEQMAGSVYTGPSENKFTISCDTSSTGESIYRRDEEDSMQGCVDRCDRESRCIAVNFLPSPYYECDLIESFTGTKSSPSTDFASKILSSASTSTGSETSASTGSSTESTASTLYASSSASTSSRSSETTSSSLPLALTSETTSAGTLESLSSTTASAVTSEAGASLSTTLSPSTSISLSSGTPSGTTSESALQSTLTHTSATTSLAVISSSTELSASTLPDPSSSLSSESVSESTSDAKLESTSASLESTTVATSTDSLHTDSTSIDMSAAETLTTKTSSAETSTLETSDTTAPATTIQSTVTESSLSDTSRVSTEIQSTSDDSASPSTSSTPPARNIPTLGEYAFTGCLKSLEGYPSFKEVASDPKMTTGKCIDLASGSKYIGVYQETCYKADLLDDTELIMDASCDLPCPGDRTLFCGGILRSDQRLLHRAIAPNRLLTLYSKAASSSDTTSSASATASASSLQTTGAQTDKTTSGSTSTSRYSQTDSSYSLSSFATRSASSKTLSASHSIIQETTSENRLPTSVPTPTAIHTAYSTLTIGHAYTKTRFAETVTTVTYTTINPSNPASLITTCVPITLLYSPCGCKHQVYPTVDMTTVACTHGGAVATLTVPKAAYETGSAIYTYPIVQYPSGWTGGHQTDAGGNSYPAVQSTRGSQPSSKKGQPESHTVAAGPKDSHPSYNTHRPATPTSAIGSNGDDQPEQGYPQPSVAAQGSSESNATRKTLLPFGSYVKDTLLILPDFASSREELVLGQHIFSRSWAETNLTDSQFRDHTLIHQGNIEGNFAVNYSLPHQPAHSATIRVIPYPRNEDLIRRRDLIERLNGLLPSIGSGSAALWGLGGSGKTQIALDYAYQRCIADEELCVFWVHAENEASFTLDYEAIGKELGVDKGLHGSGLLEAVRRKIESRSRWLLVIDNADDLGLFGVGQSATENNLYKYIPCTLQGTVLWTSRDEHIVGTLVGALRGLPVQPMDMEEATALLTVARGRESTLTEPKVDDLVTELECLPLAVSQAGRFMRRLSMSAETYLDQLKQRTTRLELLNISDTDRYRRPEASNSILETWRISTDRIWAESKMSYYILHVVAYLDYQNIPEELMAAAAKLVSAADNWRSAQPTELEILSSIARLRELSFISLRNSGDTKPSYEMHKLVQEALRYRMSLEEATEVALIDLPRAENKLKRLRRGEVYYSRLALQLICNLFPAPGADSWAQCEQFVTHAIRQSFSISEDDGEN</sequence>
<evidence type="ECO:0000313" key="6">
    <source>
        <dbReference type="Proteomes" id="UP000251714"/>
    </source>
</evidence>
<feature type="region of interest" description="Disordered" evidence="1">
    <location>
        <begin position="464"/>
        <end position="588"/>
    </location>
</feature>
<dbReference type="Pfam" id="PF00024">
    <property type="entry name" value="PAN_1"/>
    <property type="match status" value="2"/>
</dbReference>
<reference evidence="5 6" key="1">
    <citation type="submission" date="2017-12" db="EMBL/GenBank/DDBJ databases">
        <title>Genome sequence of the mycotoxigenic crop pathogen Fusarium proliferatum, strain ITEM 2341 from Date Palm.</title>
        <authorList>
            <person name="Almiman B.F."/>
            <person name="Shittu T.A."/>
            <person name="Muthumeenakshi S."/>
            <person name="Baroncelli R."/>
            <person name="Sreenivasaprasada S."/>
        </authorList>
    </citation>
    <scope>NUCLEOTIDE SEQUENCE [LARGE SCALE GENOMIC DNA]</scope>
    <source>
        <strain evidence="5 6">ITEM 2341</strain>
    </source>
</reference>
<feature type="chain" id="PRO_5017024515" description="AAA+ ATPase domain-containing protein" evidence="2">
    <location>
        <begin position="21"/>
        <end position="1485"/>
    </location>
</feature>
<dbReference type="Proteomes" id="UP000251714">
    <property type="component" value="Unassembled WGS sequence"/>
</dbReference>
<dbReference type="PROSITE" id="PS51212">
    <property type="entry name" value="WSC"/>
    <property type="match status" value="1"/>
</dbReference>
<feature type="domain" description="Apple" evidence="3">
    <location>
        <begin position="135"/>
        <end position="221"/>
    </location>
</feature>
<name>A0A365NJW8_GIBIN</name>
<dbReference type="Pfam" id="PF25000">
    <property type="entry name" value="DUF7779"/>
    <property type="match status" value="1"/>
</dbReference>
<dbReference type="PANTHER" id="PTHR47490">
    <property type="entry name" value="PROTEIN BLISTER"/>
    <property type="match status" value="1"/>
</dbReference>
<organism evidence="5 6">
    <name type="scientific">Gibberella intermedia</name>
    <name type="common">Bulb rot disease fungus</name>
    <name type="synonym">Fusarium proliferatum</name>
    <dbReference type="NCBI Taxonomy" id="948311"/>
    <lineage>
        <taxon>Eukaryota</taxon>
        <taxon>Fungi</taxon>
        <taxon>Dikarya</taxon>
        <taxon>Ascomycota</taxon>
        <taxon>Pezizomycotina</taxon>
        <taxon>Sordariomycetes</taxon>
        <taxon>Hypocreomycetidae</taxon>
        <taxon>Hypocreales</taxon>
        <taxon>Nectriaceae</taxon>
        <taxon>Fusarium</taxon>
        <taxon>Fusarium fujikuroi species complex</taxon>
    </lineage>
</organism>
<dbReference type="SUPFAM" id="SSF57414">
    <property type="entry name" value="Hairpin loop containing domain-like"/>
    <property type="match status" value="1"/>
</dbReference>
<feature type="region of interest" description="Disordered" evidence="1">
    <location>
        <begin position="892"/>
        <end position="971"/>
    </location>
</feature>
<dbReference type="GO" id="GO:0040008">
    <property type="term" value="P:regulation of growth"/>
    <property type="evidence" value="ECO:0007669"/>
    <property type="project" value="InterPro"/>
</dbReference>
<feature type="region of interest" description="Disordered" evidence="1">
    <location>
        <begin position="415"/>
        <end position="443"/>
    </location>
</feature>
<dbReference type="SUPFAM" id="SSF52540">
    <property type="entry name" value="P-loop containing nucleoside triphosphate hydrolases"/>
    <property type="match status" value="1"/>
</dbReference>
<comment type="caution">
    <text evidence="5">The sequence shown here is derived from an EMBL/GenBank/DDBJ whole genome shotgun (WGS) entry which is preliminary data.</text>
</comment>
<accession>A0A365NJW8</accession>
<evidence type="ECO:0000259" key="4">
    <source>
        <dbReference type="PROSITE" id="PS51212"/>
    </source>
</evidence>
<dbReference type="EMBL" id="PKMI01000002">
    <property type="protein sequence ID" value="RBA21137.1"/>
    <property type="molecule type" value="Genomic_DNA"/>
</dbReference>
<protein>
    <recommendedName>
        <fullName evidence="7">AAA+ ATPase domain-containing protein</fullName>
    </recommendedName>
</protein>
<dbReference type="InterPro" id="IPR044194">
    <property type="entry name" value="BLISTER"/>
</dbReference>
<dbReference type="PROSITE" id="PS50948">
    <property type="entry name" value="PAN"/>
    <property type="match status" value="1"/>
</dbReference>